<dbReference type="InterPro" id="IPR013325">
    <property type="entry name" value="RNA_pol_sigma_r2"/>
</dbReference>
<dbReference type="InterPro" id="IPR014284">
    <property type="entry name" value="RNA_pol_sigma-70_dom"/>
</dbReference>
<dbReference type="InterPro" id="IPR039425">
    <property type="entry name" value="RNA_pol_sigma-70-like"/>
</dbReference>
<sequence length="183" mass="20041">MHEGSAAAGGMSFDETRGGAATDTTFDGVYRANLDRVHRFCASQVGAVAADDVVAETFLRAWRAWPRLRSGPDAVVPWLLRIARNVAANHRRGVGRRREGGLARDRPARTDIEDEVVTRLELATVERVLWRLGDRDRLLIGLRCAADLTHAEIGLTVGIAEGAARVAVHRALQRLRATLEDEA</sequence>
<dbReference type="Gene3D" id="1.10.10.10">
    <property type="entry name" value="Winged helix-like DNA-binding domain superfamily/Winged helix DNA-binding domain"/>
    <property type="match status" value="1"/>
</dbReference>
<evidence type="ECO:0000259" key="6">
    <source>
        <dbReference type="Pfam" id="PF04542"/>
    </source>
</evidence>
<dbReference type="Pfam" id="PF04545">
    <property type="entry name" value="Sigma70_r4"/>
    <property type="match status" value="1"/>
</dbReference>
<dbReference type="SUPFAM" id="SSF88659">
    <property type="entry name" value="Sigma3 and sigma4 domains of RNA polymerase sigma factors"/>
    <property type="match status" value="1"/>
</dbReference>
<dbReference type="InterPro" id="IPR036388">
    <property type="entry name" value="WH-like_DNA-bd_sf"/>
</dbReference>
<dbReference type="GO" id="GO:0003677">
    <property type="term" value="F:DNA binding"/>
    <property type="evidence" value="ECO:0007669"/>
    <property type="project" value="UniProtKB-KW"/>
</dbReference>
<organism evidence="8 9">
    <name type="scientific">Candidatus Aeolococcus gillhamiae</name>
    <dbReference type="NCBI Taxonomy" id="3127015"/>
    <lineage>
        <taxon>Bacteria</taxon>
        <taxon>Bacillati</taxon>
        <taxon>Candidatus Dormiibacterota</taxon>
        <taxon>Candidatus Dormibacteria</taxon>
        <taxon>Candidatus Aeolococcales</taxon>
        <taxon>Candidatus Aeolococcaceae</taxon>
        <taxon>Candidatus Aeolococcus</taxon>
    </lineage>
</organism>
<dbReference type="NCBIfam" id="TIGR02937">
    <property type="entry name" value="sigma70-ECF"/>
    <property type="match status" value="1"/>
</dbReference>
<evidence type="ECO:0000256" key="3">
    <source>
        <dbReference type="ARBA" id="ARBA00023082"/>
    </source>
</evidence>
<accession>A0A2W5ZF28</accession>
<feature type="domain" description="RNA polymerase sigma-70 region 2" evidence="6">
    <location>
        <begin position="30"/>
        <end position="96"/>
    </location>
</feature>
<name>A0A2W5ZF28_9BACT</name>
<keyword evidence="3" id="KW-0731">Sigma factor</keyword>
<dbReference type="InterPro" id="IPR007630">
    <property type="entry name" value="RNA_pol_sigma70_r4"/>
</dbReference>
<dbReference type="SUPFAM" id="SSF88946">
    <property type="entry name" value="Sigma2 domain of RNA polymerase sigma factors"/>
    <property type="match status" value="1"/>
</dbReference>
<dbReference type="AlphaFoldDB" id="A0A2W5ZF28"/>
<dbReference type="GO" id="GO:0006352">
    <property type="term" value="P:DNA-templated transcription initiation"/>
    <property type="evidence" value="ECO:0007669"/>
    <property type="project" value="InterPro"/>
</dbReference>
<dbReference type="EMBL" id="QHBU01000103">
    <property type="protein sequence ID" value="PZR81605.1"/>
    <property type="molecule type" value="Genomic_DNA"/>
</dbReference>
<comment type="caution">
    <text evidence="8">The sequence shown here is derived from an EMBL/GenBank/DDBJ whole genome shotgun (WGS) entry which is preliminary data.</text>
</comment>
<gene>
    <name evidence="8" type="ORF">DLM65_05540</name>
</gene>
<evidence type="ECO:0000313" key="8">
    <source>
        <dbReference type="EMBL" id="PZR81605.1"/>
    </source>
</evidence>
<proteinExistence type="inferred from homology"/>
<evidence type="ECO:0000256" key="2">
    <source>
        <dbReference type="ARBA" id="ARBA00023015"/>
    </source>
</evidence>
<dbReference type="PANTHER" id="PTHR43133:SF8">
    <property type="entry name" value="RNA POLYMERASE SIGMA FACTOR HI_1459-RELATED"/>
    <property type="match status" value="1"/>
</dbReference>
<dbReference type="PANTHER" id="PTHR43133">
    <property type="entry name" value="RNA POLYMERASE ECF-TYPE SIGMA FACTO"/>
    <property type="match status" value="1"/>
</dbReference>
<evidence type="ECO:0000256" key="5">
    <source>
        <dbReference type="ARBA" id="ARBA00023163"/>
    </source>
</evidence>
<dbReference type="InterPro" id="IPR013324">
    <property type="entry name" value="RNA_pol_sigma_r3/r4-like"/>
</dbReference>
<dbReference type="Pfam" id="PF04542">
    <property type="entry name" value="Sigma70_r2"/>
    <property type="match status" value="1"/>
</dbReference>
<dbReference type="Proteomes" id="UP000248724">
    <property type="component" value="Unassembled WGS sequence"/>
</dbReference>
<dbReference type="Gene3D" id="1.10.1740.10">
    <property type="match status" value="1"/>
</dbReference>
<dbReference type="GO" id="GO:0016987">
    <property type="term" value="F:sigma factor activity"/>
    <property type="evidence" value="ECO:0007669"/>
    <property type="project" value="UniProtKB-KW"/>
</dbReference>
<keyword evidence="2" id="KW-0805">Transcription regulation</keyword>
<evidence type="ECO:0000259" key="7">
    <source>
        <dbReference type="Pfam" id="PF04545"/>
    </source>
</evidence>
<feature type="domain" description="RNA polymerase sigma-70 region 4" evidence="7">
    <location>
        <begin position="131"/>
        <end position="177"/>
    </location>
</feature>
<keyword evidence="4" id="KW-0238">DNA-binding</keyword>
<comment type="similarity">
    <text evidence="1">Belongs to the sigma-70 factor family. ECF subfamily.</text>
</comment>
<reference evidence="8 9" key="1">
    <citation type="journal article" date="2017" name="Nature">
        <title>Atmospheric trace gases support primary production in Antarctic desert surface soil.</title>
        <authorList>
            <person name="Ji M."/>
            <person name="Greening C."/>
            <person name="Vanwonterghem I."/>
            <person name="Carere C.R."/>
            <person name="Bay S.K."/>
            <person name="Steen J.A."/>
            <person name="Montgomery K."/>
            <person name="Lines T."/>
            <person name="Beardall J."/>
            <person name="van Dorst J."/>
            <person name="Snape I."/>
            <person name="Stott M.B."/>
            <person name="Hugenholtz P."/>
            <person name="Ferrari B.C."/>
        </authorList>
    </citation>
    <scope>NUCLEOTIDE SEQUENCE [LARGE SCALE GENOMIC DNA]</scope>
    <source>
        <strain evidence="8">RRmetagenome_bin12</strain>
    </source>
</reference>
<evidence type="ECO:0000313" key="9">
    <source>
        <dbReference type="Proteomes" id="UP000248724"/>
    </source>
</evidence>
<evidence type="ECO:0000256" key="1">
    <source>
        <dbReference type="ARBA" id="ARBA00010641"/>
    </source>
</evidence>
<keyword evidence="5" id="KW-0804">Transcription</keyword>
<dbReference type="InterPro" id="IPR007627">
    <property type="entry name" value="RNA_pol_sigma70_r2"/>
</dbReference>
<evidence type="ECO:0000256" key="4">
    <source>
        <dbReference type="ARBA" id="ARBA00023125"/>
    </source>
</evidence>
<protein>
    <submittedName>
        <fullName evidence="8">Uncharacterized protein</fullName>
    </submittedName>
</protein>